<dbReference type="PANTHER" id="PTHR43135">
    <property type="entry name" value="ALPHA-D-RIBOSE 1-METHYLPHOSPHONATE 5-TRIPHOSPHATE DIPHOSPHATASE"/>
    <property type="match status" value="1"/>
</dbReference>
<dbReference type="PANTHER" id="PTHR43135:SF3">
    <property type="entry name" value="ALPHA-D-RIBOSE 1-METHYLPHOSPHONATE 5-TRIPHOSPHATE DIPHOSPHATASE"/>
    <property type="match status" value="1"/>
</dbReference>
<dbReference type="eggNOG" id="COG1228">
    <property type="taxonomic scope" value="Bacteria"/>
</dbReference>
<dbReference type="InterPro" id="IPR032466">
    <property type="entry name" value="Metal_Hydrolase"/>
</dbReference>
<keyword evidence="3" id="KW-1185">Reference proteome</keyword>
<organism evidence="2 3">
    <name type="scientific">Gemmatimonas phototrophica</name>
    <dbReference type="NCBI Taxonomy" id="1379270"/>
    <lineage>
        <taxon>Bacteria</taxon>
        <taxon>Pseudomonadati</taxon>
        <taxon>Gemmatimonadota</taxon>
        <taxon>Gemmatimonadia</taxon>
        <taxon>Gemmatimonadales</taxon>
        <taxon>Gemmatimonadaceae</taxon>
        <taxon>Gemmatimonas</taxon>
    </lineage>
</organism>
<evidence type="ECO:0000313" key="2">
    <source>
        <dbReference type="EMBL" id="AMW06134.1"/>
    </source>
</evidence>
<dbReference type="EMBL" id="CP011454">
    <property type="protein sequence ID" value="AMW06134.1"/>
    <property type="molecule type" value="Genomic_DNA"/>
</dbReference>
<accession>A0A143BNW5</accession>
<evidence type="ECO:0000313" key="3">
    <source>
        <dbReference type="Proteomes" id="UP000076404"/>
    </source>
</evidence>
<dbReference type="AlphaFoldDB" id="A0A143BNW5"/>
<dbReference type="InterPro" id="IPR011059">
    <property type="entry name" value="Metal-dep_hydrolase_composite"/>
</dbReference>
<dbReference type="Gene3D" id="3.20.20.140">
    <property type="entry name" value="Metal-dependent hydrolases"/>
    <property type="match status" value="2"/>
</dbReference>
<sequence length="993" mass="107014">MSLAALAVGVSTLEAQQSSRTEPVTGLRANATGYHALVGAKVITAPGQVLDNATIVIRNGVVTAVGAGLTPPAGARVWELKGLTVYPGFVDAHADLGGDAPQQGGDVGPTHWNPQVRAWFSTTANLKDDSTRRIALRSLGFGAALAVPRQGIFRGTASVVHLGEAGVRERVLRPDLAQSIGFSRSFALGGMYPNSTMGTSALMKQTFLDAEWYIRAWSTYETSGRTMLPPETSEALAALGKAVKGTQPVVFQTESEEEYLRAFKLAADYKLTPWFRGSGQEYRLVDVLKGRTQPLIVPLAFPDAPNVANPEAATNVSLGDLRHWYLAPTNPAQLAANNIPFAITADGLSSVNQFLPNLRVAVARGLTPDKALAALTTVPAGWLGIEKTHGTIAVGKVANLVVTEGDLFTEESAIRDVWVQGTRYGVTRPPQVDPRGTWTIASEDLGTFKSATLRLEGPLNRIRGTIEMPSRRPVNLTGVRIIAETGRLEATFNGEQLGLEGAVLLSGSVRGEEFFGWMSLPTGTDANYKGTRTEQYQGPARGAVAVKVPKIDLPFIRPSMEFGRTSQPVQPATVVVRNATVWTQGPQGKLENADLLVQAGKVVRVGQKLSAPAGAVEIDATGKHVTPGLIDPHTHGGVSSVNESGFAIVPEVQMGDVITHNNIWFYRQLAGGLTSTMIKHGSANPIGGENVFVKTRWGSLPEDYKIVGAPRTVKFALGENPKRAPTRYPNTRMGVQEIIRDHFLAARDYEKEWKRWEKEKTGIPPRKDLRMEAILDILNQKLLISSHGYRADEFLALVRLAEEFGFKVQTLQHGVEAYKIADELKKSGVAAVVWSDWGAFKLEAYDATSYNARLLMEAGVVTSLHSDDNEISTRMNWEAGKLLRSGVNEIDALNTVTINAAKAIAIDKRIGSLEAGKDADFVIWNGNPLSQFTKAEQTWVDGRKYFSIDEDKVLRADVTKQRAQLIQAVIAASADAAPAAGAAPARGRGPGGK</sequence>
<proteinExistence type="predicted"/>
<dbReference type="SUPFAM" id="SSF51338">
    <property type="entry name" value="Composite domain of metallo-dependent hydrolases"/>
    <property type="match status" value="2"/>
</dbReference>
<reference evidence="2 3" key="2">
    <citation type="journal article" date="2016" name="Environ. Microbiol. Rep.">
        <title>Metagenomic evidence for the presence of phototrophic Gemmatimonadetes bacteria in diverse environments.</title>
        <authorList>
            <person name="Zeng Y."/>
            <person name="Baumbach J."/>
            <person name="Barbosa E.G."/>
            <person name="Azevedo V."/>
            <person name="Zhang C."/>
            <person name="Koblizek M."/>
        </authorList>
    </citation>
    <scope>NUCLEOTIDE SEQUENCE [LARGE SCALE GENOMIC DNA]</scope>
    <source>
        <strain evidence="2 3">AP64</strain>
    </source>
</reference>
<reference evidence="2 3" key="1">
    <citation type="journal article" date="2014" name="Proc. Natl. Acad. Sci. U.S.A.">
        <title>Functional type 2 photosynthetic reaction centers found in the rare bacterial phylum Gemmatimonadetes.</title>
        <authorList>
            <person name="Zeng Y."/>
            <person name="Feng F."/>
            <person name="Medova H."/>
            <person name="Dean J."/>
            <person name="Koblizek M."/>
        </authorList>
    </citation>
    <scope>NUCLEOTIDE SEQUENCE [LARGE SCALE GENOMIC DNA]</scope>
    <source>
        <strain evidence="2 3">AP64</strain>
    </source>
</reference>
<dbReference type="GO" id="GO:0016810">
    <property type="term" value="F:hydrolase activity, acting on carbon-nitrogen (but not peptide) bonds"/>
    <property type="evidence" value="ECO:0007669"/>
    <property type="project" value="InterPro"/>
</dbReference>
<dbReference type="InterPro" id="IPR051781">
    <property type="entry name" value="Metallo-dep_Hydrolase"/>
</dbReference>
<dbReference type="Proteomes" id="UP000076404">
    <property type="component" value="Chromosome"/>
</dbReference>
<feature type="domain" description="Amidohydrolase-related" evidence="1">
    <location>
        <begin position="335"/>
        <end position="422"/>
    </location>
</feature>
<feature type="domain" description="Amidohydrolase-related" evidence="1">
    <location>
        <begin position="821"/>
        <end position="937"/>
    </location>
</feature>
<dbReference type="STRING" id="1379270.GEMMAAP_17765"/>
<dbReference type="InterPro" id="IPR006680">
    <property type="entry name" value="Amidohydro-rel"/>
</dbReference>
<dbReference type="KEGG" id="gph:GEMMAAP_17765"/>
<dbReference type="CDD" id="cd01309">
    <property type="entry name" value="Met_dep_hydrolase_C"/>
    <property type="match status" value="1"/>
</dbReference>
<evidence type="ECO:0000259" key="1">
    <source>
        <dbReference type="Pfam" id="PF01979"/>
    </source>
</evidence>
<dbReference type="SUPFAM" id="SSF51556">
    <property type="entry name" value="Metallo-dependent hydrolases"/>
    <property type="match status" value="2"/>
</dbReference>
<dbReference type="Pfam" id="PF01979">
    <property type="entry name" value="Amidohydro_1"/>
    <property type="match status" value="2"/>
</dbReference>
<protein>
    <recommendedName>
        <fullName evidence="1">Amidohydrolase-related domain-containing protein</fullName>
    </recommendedName>
</protein>
<name>A0A143BNW5_9BACT</name>
<gene>
    <name evidence="2" type="ORF">GEMMAAP_17765</name>
</gene>